<dbReference type="Proteomes" id="UP000559809">
    <property type="component" value="Unassembled WGS sequence"/>
</dbReference>
<accession>A0A853G296</accession>
<protein>
    <submittedName>
        <fullName evidence="3">Multidrug transporter subunit MdtN</fullName>
    </submittedName>
</protein>
<reference evidence="3 4" key="1">
    <citation type="submission" date="2020-07" db="EMBL/GenBank/DDBJ databases">
        <title>Taxonomic revisions and descriptions of new bacterial species based on genomic comparisons in the high-G+C-content subgroup of the family Alcaligenaceae.</title>
        <authorList>
            <person name="Szabo A."/>
            <person name="Felfoldi T."/>
        </authorList>
    </citation>
    <scope>NUCLEOTIDE SEQUENCE [LARGE SCALE GENOMIC DNA]</scope>
    <source>
        <strain evidence="3 4">LMG 24012</strain>
    </source>
</reference>
<dbReference type="AlphaFoldDB" id="A0A853G296"/>
<dbReference type="InterPro" id="IPR058625">
    <property type="entry name" value="MdtA-like_BSH"/>
</dbReference>
<gene>
    <name evidence="3" type="primary">mdtN</name>
    <name evidence="3" type="ORF">H0A72_11690</name>
</gene>
<dbReference type="PANTHER" id="PTHR30367:SF1">
    <property type="entry name" value="MULTIDRUG RESISTANCE PROTEIN MDTN"/>
    <property type="match status" value="1"/>
</dbReference>
<dbReference type="InterPro" id="IPR050393">
    <property type="entry name" value="MFP_Efflux_Pump"/>
</dbReference>
<evidence type="ECO:0000259" key="1">
    <source>
        <dbReference type="Pfam" id="PF25917"/>
    </source>
</evidence>
<evidence type="ECO:0000313" key="4">
    <source>
        <dbReference type="Proteomes" id="UP000559809"/>
    </source>
</evidence>
<dbReference type="Pfam" id="PF25963">
    <property type="entry name" value="Beta-barrel_AAEA"/>
    <property type="match status" value="1"/>
</dbReference>
<dbReference type="Gene3D" id="2.40.30.170">
    <property type="match status" value="1"/>
</dbReference>
<evidence type="ECO:0000313" key="3">
    <source>
        <dbReference type="EMBL" id="NYT49972.1"/>
    </source>
</evidence>
<sequence length="349" mass="37896">MQTANPHDNKKKWAWAAAFAIFIATAALGWSTFKRVLSHPLSEDAVIQADVVHISTPVPGRVMQFNVKEGSRVKRGDLLFSLDPAVYQLRVEQAEAELQVAEAALEAKRRGINAETANAAIADEQIARARHNLTLAERTHQRLLPLAGKGYVTKQQLDDAATLKRDAQVSLNQAVSQAEAARQLIGNLDAESAMVQVSRSALAIARKSLADTRVYAPHDGLVVGLSVSTGEYAAPDQSLFTLINTESWHATAYFRETELADIELGACASVYVLGQRGPSLKGRVENIGWGISSADVINLPRSLPYVQKSLNWVRVAQRFPVRIGLNEPDSGFLRMGASADVVIRHGGDC</sequence>
<dbReference type="InterPro" id="IPR058634">
    <property type="entry name" value="AaeA-lik-b-barrel"/>
</dbReference>
<feature type="domain" description="p-hydroxybenzoic acid efflux pump subunit AaeA-like beta-barrel" evidence="2">
    <location>
        <begin position="248"/>
        <end position="343"/>
    </location>
</feature>
<dbReference type="PANTHER" id="PTHR30367">
    <property type="entry name" value="P-HYDROXYBENZOIC ACID EFFLUX PUMP SUBUNIT AAEA-RELATED"/>
    <property type="match status" value="1"/>
</dbReference>
<organism evidence="3 4">
    <name type="scientific">Parapusillimonas granuli</name>
    <dbReference type="NCBI Taxonomy" id="380911"/>
    <lineage>
        <taxon>Bacteria</taxon>
        <taxon>Pseudomonadati</taxon>
        <taxon>Pseudomonadota</taxon>
        <taxon>Betaproteobacteria</taxon>
        <taxon>Burkholderiales</taxon>
        <taxon>Alcaligenaceae</taxon>
        <taxon>Parapusillimonas</taxon>
    </lineage>
</organism>
<proteinExistence type="predicted"/>
<dbReference type="Pfam" id="PF25917">
    <property type="entry name" value="BSH_RND"/>
    <property type="match status" value="1"/>
</dbReference>
<dbReference type="NCBIfam" id="NF007785">
    <property type="entry name" value="PRK10476.1"/>
    <property type="match status" value="1"/>
</dbReference>
<dbReference type="Gene3D" id="2.40.50.100">
    <property type="match status" value="1"/>
</dbReference>
<name>A0A853G296_9BURK</name>
<dbReference type="EMBL" id="JACCEM010000005">
    <property type="protein sequence ID" value="NYT49972.1"/>
    <property type="molecule type" value="Genomic_DNA"/>
</dbReference>
<dbReference type="RefSeq" id="WP_180155423.1">
    <property type="nucleotide sequence ID" value="NZ_JACCEM010000005.1"/>
</dbReference>
<comment type="caution">
    <text evidence="3">The sequence shown here is derived from an EMBL/GenBank/DDBJ whole genome shotgun (WGS) entry which is preliminary data.</text>
</comment>
<keyword evidence="4" id="KW-1185">Reference proteome</keyword>
<evidence type="ECO:0000259" key="2">
    <source>
        <dbReference type="Pfam" id="PF25963"/>
    </source>
</evidence>
<dbReference type="SUPFAM" id="SSF111369">
    <property type="entry name" value="HlyD-like secretion proteins"/>
    <property type="match status" value="2"/>
</dbReference>
<feature type="domain" description="Multidrug resistance protein MdtA-like barrel-sandwich hybrid" evidence="1">
    <location>
        <begin position="51"/>
        <end position="242"/>
    </location>
</feature>